<reference evidence="1 2" key="1">
    <citation type="journal article" date="2020" name="bioRxiv">
        <title>Sequence and annotation of 42 cannabis genomes reveals extensive copy number variation in cannabinoid synthesis and pathogen resistance genes.</title>
        <authorList>
            <person name="Mckernan K.J."/>
            <person name="Helbert Y."/>
            <person name="Kane L.T."/>
            <person name="Ebling H."/>
            <person name="Zhang L."/>
            <person name="Liu B."/>
            <person name="Eaton Z."/>
            <person name="Mclaughlin S."/>
            <person name="Kingan S."/>
            <person name="Baybayan P."/>
            <person name="Concepcion G."/>
            <person name="Jordan M."/>
            <person name="Riva A."/>
            <person name="Barbazuk W."/>
            <person name="Harkins T."/>
        </authorList>
    </citation>
    <scope>NUCLEOTIDE SEQUENCE [LARGE SCALE GENOMIC DNA]</scope>
    <source>
        <strain evidence="2">cv. Jamaican Lion 4</strain>
        <tissue evidence="1">Leaf</tissue>
    </source>
</reference>
<gene>
    <name evidence="1" type="ORF">G4B88_009485</name>
</gene>
<name>A0A7J6EV22_CANSA</name>
<sequence length="148" mass="16385">MDKSMLGGDMPQLSEEDNVRMSTMIDQLQIRDSFDFSLSDDKAQAAQPNPVIALSFFASHASGSCSTRWKGGVLCWVLSFIYAKASPTTTFVKGPNIEKPNNAQLKLKHNKLQVPSKSYSPRKSAILEIQLSSDLDSALTRLWRFASV</sequence>
<dbReference type="EMBL" id="JAATIQ010000316">
    <property type="protein sequence ID" value="KAF4362205.1"/>
    <property type="molecule type" value="Genomic_DNA"/>
</dbReference>
<dbReference type="AlphaFoldDB" id="A0A7J6EV22"/>
<organism evidence="1 2">
    <name type="scientific">Cannabis sativa</name>
    <name type="common">Hemp</name>
    <name type="synonym">Marijuana</name>
    <dbReference type="NCBI Taxonomy" id="3483"/>
    <lineage>
        <taxon>Eukaryota</taxon>
        <taxon>Viridiplantae</taxon>
        <taxon>Streptophyta</taxon>
        <taxon>Embryophyta</taxon>
        <taxon>Tracheophyta</taxon>
        <taxon>Spermatophyta</taxon>
        <taxon>Magnoliopsida</taxon>
        <taxon>eudicotyledons</taxon>
        <taxon>Gunneridae</taxon>
        <taxon>Pentapetalae</taxon>
        <taxon>rosids</taxon>
        <taxon>fabids</taxon>
        <taxon>Rosales</taxon>
        <taxon>Cannabaceae</taxon>
        <taxon>Cannabis</taxon>
    </lineage>
</organism>
<accession>A0A7J6EV22</accession>
<protein>
    <submittedName>
        <fullName evidence="1">Uncharacterized protein</fullName>
    </submittedName>
</protein>
<evidence type="ECO:0000313" key="2">
    <source>
        <dbReference type="Proteomes" id="UP000583929"/>
    </source>
</evidence>
<evidence type="ECO:0000313" key="1">
    <source>
        <dbReference type="EMBL" id="KAF4362205.1"/>
    </source>
</evidence>
<dbReference type="Proteomes" id="UP000583929">
    <property type="component" value="Unassembled WGS sequence"/>
</dbReference>
<proteinExistence type="predicted"/>
<comment type="caution">
    <text evidence="1">The sequence shown here is derived from an EMBL/GenBank/DDBJ whole genome shotgun (WGS) entry which is preliminary data.</text>
</comment>
<keyword evidence="2" id="KW-1185">Reference proteome</keyword>